<dbReference type="Pfam" id="PF12710">
    <property type="entry name" value="HAD"/>
    <property type="match status" value="1"/>
</dbReference>
<dbReference type="Proteomes" id="UP000184001">
    <property type="component" value="Unassembled WGS sequence"/>
</dbReference>
<dbReference type="Gene3D" id="3.40.50.1000">
    <property type="entry name" value="HAD superfamily/HAD-like"/>
    <property type="match status" value="1"/>
</dbReference>
<feature type="signal peptide" evidence="1">
    <location>
        <begin position="1"/>
        <end position="33"/>
    </location>
</feature>
<evidence type="ECO:0000256" key="1">
    <source>
        <dbReference type="SAM" id="SignalP"/>
    </source>
</evidence>
<evidence type="ECO:0000313" key="3">
    <source>
        <dbReference type="Proteomes" id="UP000184001"/>
    </source>
</evidence>
<name>A0A8G2CA48_9BACT</name>
<dbReference type="RefSeq" id="WP_020000047.1">
    <property type="nucleotide sequence ID" value="NZ_CP192217.1"/>
</dbReference>
<dbReference type="InterPro" id="IPR036412">
    <property type="entry name" value="HAD-like_sf"/>
</dbReference>
<dbReference type="InterPro" id="IPR023214">
    <property type="entry name" value="HAD_sf"/>
</dbReference>
<keyword evidence="1" id="KW-0732">Signal</keyword>
<dbReference type="EMBL" id="FQZR01000004">
    <property type="protein sequence ID" value="SHJ26195.1"/>
    <property type="molecule type" value="Genomic_DNA"/>
</dbReference>
<comment type="caution">
    <text evidence="2">The sequence shown here is derived from an EMBL/GenBank/DDBJ whole genome shotgun (WGS) entry which is preliminary data.</text>
</comment>
<dbReference type="SUPFAM" id="SSF56784">
    <property type="entry name" value="HAD-like"/>
    <property type="match status" value="1"/>
</dbReference>
<organism evidence="2 3">
    <name type="scientific">Halodesulfovibrio aestuarii</name>
    <dbReference type="NCBI Taxonomy" id="126333"/>
    <lineage>
        <taxon>Bacteria</taxon>
        <taxon>Pseudomonadati</taxon>
        <taxon>Thermodesulfobacteriota</taxon>
        <taxon>Desulfovibrionia</taxon>
        <taxon>Desulfovibrionales</taxon>
        <taxon>Desulfovibrionaceae</taxon>
        <taxon>Halodesulfovibrio</taxon>
    </lineage>
</organism>
<proteinExistence type="predicted"/>
<protein>
    <submittedName>
        <fullName evidence="2">Haloacid dehalogenase-like hydrolase</fullName>
    </submittedName>
</protein>
<dbReference type="GO" id="GO:0016787">
    <property type="term" value="F:hydrolase activity"/>
    <property type="evidence" value="ECO:0007669"/>
    <property type="project" value="UniProtKB-KW"/>
</dbReference>
<accession>A0A8G2CA48</accession>
<reference evidence="2 3" key="1">
    <citation type="submission" date="2016-11" db="EMBL/GenBank/DDBJ databases">
        <authorList>
            <person name="Varghese N."/>
            <person name="Submissions S."/>
        </authorList>
    </citation>
    <scope>NUCLEOTIDE SEQUENCE [LARGE SCALE GENOMIC DNA]</scope>
    <source>
        <strain evidence="2 3">DSM 17919</strain>
    </source>
</reference>
<dbReference type="AlphaFoldDB" id="A0A8G2CA48"/>
<feature type="chain" id="PRO_5034840098" evidence="1">
    <location>
        <begin position="34"/>
        <end position="339"/>
    </location>
</feature>
<gene>
    <name evidence="2" type="ORF">SAMN05660830_01973</name>
</gene>
<keyword evidence="2" id="KW-0378">Hydrolase</keyword>
<sequence>MYPIPHRSKTQRHLLAVGLLMILILCISSFAQASDPLPSWNNGLVKTKIIQFVCDVTNTNSENYVAPKERVAVFDNDGTLWVEQPISTQTVFTYDQIKKLAPQHPEWKTMQPFKAVLEGNMSAVSSFGTKGFIKMIVTTHSGMTATEFTNEVNEWISKAKHPRFKCLYTNLVYQPQLELLTFLRANGFKTYIISGSSMAFMRPWTEKAYGIPPEQVVGSSVVTEFRIVDNKPVIIRLPKNNFTDNRAGKPIGIYQHIGRRPIFAFGNADADMQMIQYTKAGKGKRLGLFIHHTDAKREYAYDRKSNIGRLDKVLDMASSNDWIIVDMKKDWGQIFPTPK</sequence>
<dbReference type="CDD" id="cd01427">
    <property type="entry name" value="HAD_like"/>
    <property type="match status" value="1"/>
</dbReference>
<evidence type="ECO:0000313" key="2">
    <source>
        <dbReference type="EMBL" id="SHJ26195.1"/>
    </source>
</evidence>